<keyword evidence="5 8" id="KW-0863">Zinc-finger</keyword>
<dbReference type="PaxDb" id="3708-A0A078FBI5"/>
<accession>A0A078FBI5</accession>
<protein>
    <submittedName>
        <fullName evidence="14">BnaC03g58230D protein</fullName>
    </submittedName>
</protein>
<dbReference type="PANTHER" id="PTHR31717">
    <property type="entry name" value="ZINC FINGER PROTEIN CONSTANS-LIKE 10"/>
    <property type="match status" value="1"/>
</dbReference>
<dbReference type="GO" id="GO:0005634">
    <property type="term" value="C:nucleus"/>
    <property type="evidence" value="ECO:0007669"/>
    <property type="project" value="UniProtKB-SubCell"/>
</dbReference>
<keyword evidence="7 9" id="KW-0539">Nucleus</keyword>
<evidence type="ECO:0000256" key="8">
    <source>
        <dbReference type="PROSITE-ProRule" id="PRU00024"/>
    </source>
</evidence>
<dbReference type="GO" id="GO:0006355">
    <property type="term" value="P:regulation of DNA-templated transcription"/>
    <property type="evidence" value="ECO:0007669"/>
    <property type="project" value="UniProtKB-ARBA"/>
</dbReference>
<dbReference type="Pfam" id="PF06203">
    <property type="entry name" value="CCT"/>
    <property type="match status" value="1"/>
</dbReference>
<dbReference type="Proteomes" id="UP000028999">
    <property type="component" value="Unassembled WGS sequence"/>
</dbReference>
<dbReference type="InterPro" id="IPR049808">
    <property type="entry name" value="CONSTANS-like_Bbox1"/>
</dbReference>
<evidence type="ECO:0000256" key="5">
    <source>
        <dbReference type="ARBA" id="ARBA00022771"/>
    </source>
</evidence>
<feature type="coiled-coil region" evidence="10">
    <location>
        <begin position="331"/>
        <end position="358"/>
    </location>
</feature>
<dbReference type="PROSITE" id="PS50119">
    <property type="entry name" value="ZF_BBOX"/>
    <property type="match status" value="1"/>
</dbReference>
<comment type="subcellular location">
    <subcellularLocation>
        <location evidence="1 9">Nucleus</location>
    </subcellularLocation>
</comment>
<evidence type="ECO:0000256" key="7">
    <source>
        <dbReference type="ARBA" id="ARBA00023242"/>
    </source>
</evidence>
<feature type="domain" description="B box-type" evidence="12">
    <location>
        <begin position="4"/>
        <end position="51"/>
    </location>
</feature>
<evidence type="ECO:0000256" key="2">
    <source>
        <dbReference type="ARBA" id="ARBA00010024"/>
    </source>
</evidence>
<proteinExistence type="inferred from homology"/>
<evidence type="ECO:0000256" key="9">
    <source>
        <dbReference type="PROSITE-ProRule" id="PRU00357"/>
    </source>
</evidence>
<evidence type="ECO:0000256" key="11">
    <source>
        <dbReference type="SAM" id="MobiDB-lite"/>
    </source>
</evidence>
<evidence type="ECO:0000259" key="13">
    <source>
        <dbReference type="PROSITE" id="PS51017"/>
    </source>
</evidence>
<dbReference type="CDD" id="cd19821">
    <property type="entry name" value="Bbox1_BBX-like"/>
    <property type="match status" value="2"/>
</dbReference>
<keyword evidence="4" id="KW-0677">Repeat</keyword>
<dbReference type="SMART" id="SM00336">
    <property type="entry name" value="BBOX"/>
    <property type="match status" value="2"/>
</dbReference>
<sequence length="393" mass="43395">MSSSERVPCDFCNERAAVLFCRADAAKLCLPCDRHVHTANLLSKKHVRSQICDNCGSEPVSVRCFTDSLVLCQECDWDVHGSCSVSDAHVRSVVEGFTGCPSALELGALWGIDLEGRKEEEKQVPVRMESFGMELDSWISGSNVLQELVVPVPKKGGSSCGRYKQVLGKQLEELLRSGGGGDDGGDEEEISGGGGEVNQQPPTTSFTSLLWNASDGQKQSTQIWDFNLGQSREPEVNSRMEAAAYVTKDAASFKINSFVEVKKNDTCSTKAKGVKEIFQDDYNQSTSGQVPVTYESNNLPISFGSEKGSNSSSELNFTEKFAGTSCKSTRLVATKADLERLAQNRDNAMQRYKEKRKNRRYDKTIRYESRKARADTRLRVKGRFVKATEAPYP</sequence>
<dbReference type="EMBL" id="LK032014">
    <property type="protein sequence ID" value="CDY11755.1"/>
    <property type="molecule type" value="Genomic_DNA"/>
</dbReference>
<evidence type="ECO:0000256" key="4">
    <source>
        <dbReference type="ARBA" id="ARBA00022737"/>
    </source>
</evidence>
<dbReference type="InterPro" id="IPR000315">
    <property type="entry name" value="Znf_B-box"/>
</dbReference>
<keyword evidence="10" id="KW-0175">Coiled coil</keyword>
<dbReference type="Gramene" id="CDY11755">
    <property type="protein sequence ID" value="CDY11755"/>
    <property type="gene ID" value="GSBRNA2T00049974001"/>
</dbReference>
<dbReference type="InterPro" id="IPR010402">
    <property type="entry name" value="CCT_domain"/>
</dbReference>
<dbReference type="SMR" id="A0A078FBI5"/>
<evidence type="ECO:0000259" key="12">
    <source>
        <dbReference type="PROSITE" id="PS50119"/>
    </source>
</evidence>
<dbReference type="PANTHER" id="PTHR31717:SF107">
    <property type="entry name" value="BNAC03G58230D PROTEIN"/>
    <property type="match status" value="1"/>
</dbReference>
<keyword evidence="6" id="KW-0862">Zinc</keyword>
<reference evidence="14 15" key="1">
    <citation type="journal article" date="2014" name="Science">
        <title>Plant genetics. Early allopolyploid evolution in the post-Neolithic Brassica napus oilseed genome.</title>
        <authorList>
            <person name="Chalhoub B."/>
            <person name="Denoeud F."/>
            <person name="Liu S."/>
            <person name="Parkin I.A."/>
            <person name="Tang H."/>
            <person name="Wang X."/>
            <person name="Chiquet J."/>
            <person name="Belcram H."/>
            <person name="Tong C."/>
            <person name="Samans B."/>
            <person name="Correa M."/>
            <person name="Da Silva C."/>
            <person name="Just J."/>
            <person name="Falentin C."/>
            <person name="Koh C.S."/>
            <person name="Le Clainche I."/>
            <person name="Bernard M."/>
            <person name="Bento P."/>
            <person name="Noel B."/>
            <person name="Labadie K."/>
            <person name="Alberti A."/>
            <person name="Charles M."/>
            <person name="Arnaud D."/>
            <person name="Guo H."/>
            <person name="Daviaud C."/>
            <person name="Alamery S."/>
            <person name="Jabbari K."/>
            <person name="Zhao M."/>
            <person name="Edger P.P."/>
            <person name="Chelaifa H."/>
            <person name="Tack D."/>
            <person name="Lassalle G."/>
            <person name="Mestiri I."/>
            <person name="Schnel N."/>
            <person name="Le Paslier M.C."/>
            <person name="Fan G."/>
            <person name="Renault V."/>
            <person name="Bayer P.E."/>
            <person name="Golicz A.A."/>
            <person name="Manoli S."/>
            <person name="Lee T.H."/>
            <person name="Thi V.H."/>
            <person name="Chalabi S."/>
            <person name="Hu Q."/>
            <person name="Fan C."/>
            <person name="Tollenaere R."/>
            <person name="Lu Y."/>
            <person name="Battail C."/>
            <person name="Shen J."/>
            <person name="Sidebottom C.H."/>
            <person name="Wang X."/>
            <person name="Canaguier A."/>
            <person name="Chauveau A."/>
            <person name="Berard A."/>
            <person name="Deniot G."/>
            <person name="Guan M."/>
            <person name="Liu Z."/>
            <person name="Sun F."/>
            <person name="Lim Y.P."/>
            <person name="Lyons E."/>
            <person name="Town C.D."/>
            <person name="Bancroft I."/>
            <person name="Wang X."/>
            <person name="Meng J."/>
            <person name="Ma J."/>
            <person name="Pires J.C."/>
            <person name="King G.J."/>
            <person name="Brunel D."/>
            <person name="Delourme R."/>
            <person name="Renard M."/>
            <person name="Aury J.M."/>
            <person name="Adams K.L."/>
            <person name="Batley J."/>
            <person name="Snowdon R.J."/>
            <person name="Tost J."/>
            <person name="Edwards D."/>
            <person name="Zhou Y."/>
            <person name="Hua W."/>
            <person name="Sharpe A.G."/>
            <person name="Paterson A.H."/>
            <person name="Guan C."/>
            <person name="Wincker P."/>
        </authorList>
    </citation>
    <scope>NUCLEOTIDE SEQUENCE [LARGE SCALE GENOMIC DNA]</scope>
    <source>
        <strain evidence="15">cv. Darmor-bzh</strain>
    </source>
</reference>
<comment type="similarity">
    <text evidence="2">Belongs to the CONSTANS family.</text>
</comment>
<name>A0A078FBI5_BRANA</name>
<organism evidence="14 15">
    <name type="scientific">Brassica napus</name>
    <name type="common">Rape</name>
    <dbReference type="NCBI Taxonomy" id="3708"/>
    <lineage>
        <taxon>Eukaryota</taxon>
        <taxon>Viridiplantae</taxon>
        <taxon>Streptophyta</taxon>
        <taxon>Embryophyta</taxon>
        <taxon>Tracheophyta</taxon>
        <taxon>Spermatophyta</taxon>
        <taxon>Magnoliopsida</taxon>
        <taxon>eudicotyledons</taxon>
        <taxon>Gunneridae</taxon>
        <taxon>Pentapetalae</taxon>
        <taxon>rosids</taxon>
        <taxon>malvids</taxon>
        <taxon>Brassicales</taxon>
        <taxon>Brassicaceae</taxon>
        <taxon>Brassiceae</taxon>
        <taxon>Brassica</taxon>
    </lineage>
</organism>
<keyword evidence="3" id="KW-0479">Metal-binding</keyword>
<feature type="region of interest" description="Disordered" evidence="11">
    <location>
        <begin position="175"/>
        <end position="205"/>
    </location>
</feature>
<dbReference type="PROSITE" id="PS51017">
    <property type="entry name" value="CCT"/>
    <property type="match status" value="1"/>
</dbReference>
<dbReference type="OMA" id="MIKNFGE"/>
<evidence type="ECO:0000313" key="15">
    <source>
        <dbReference type="Proteomes" id="UP000028999"/>
    </source>
</evidence>
<evidence type="ECO:0000256" key="1">
    <source>
        <dbReference type="ARBA" id="ARBA00004123"/>
    </source>
</evidence>
<evidence type="ECO:0000313" key="14">
    <source>
        <dbReference type="EMBL" id="CDY11755.1"/>
    </source>
</evidence>
<dbReference type="GO" id="GO:0008270">
    <property type="term" value="F:zinc ion binding"/>
    <property type="evidence" value="ECO:0007669"/>
    <property type="project" value="UniProtKB-KW"/>
</dbReference>
<gene>
    <name evidence="14" type="primary">BnaC03g58230D</name>
    <name evidence="14" type="ORF">GSBRNA2T00049974001</name>
</gene>
<evidence type="ECO:0000256" key="3">
    <source>
        <dbReference type="ARBA" id="ARBA00022723"/>
    </source>
</evidence>
<feature type="domain" description="CCT" evidence="13">
    <location>
        <begin position="345"/>
        <end position="387"/>
    </location>
</feature>
<evidence type="ECO:0000256" key="10">
    <source>
        <dbReference type="SAM" id="Coils"/>
    </source>
</evidence>
<evidence type="ECO:0000256" key="6">
    <source>
        <dbReference type="ARBA" id="ARBA00022833"/>
    </source>
</evidence>
<keyword evidence="15" id="KW-1185">Reference proteome</keyword>
<dbReference type="AlphaFoldDB" id="A0A078FBI5"/>